<keyword evidence="2" id="KW-1185">Reference proteome</keyword>
<dbReference type="EMBL" id="CAQQ02381005">
    <property type="status" value="NOT_ANNOTATED_CDS"/>
    <property type="molecule type" value="Genomic_DNA"/>
</dbReference>
<dbReference type="HOGENOM" id="CLU_2199950_0_0_1"/>
<reference evidence="1" key="2">
    <citation type="submission" date="2015-06" db="UniProtKB">
        <authorList>
            <consortium name="EnsemblMetazoa"/>
        </authorList>
    </citation>
    <scope>IDENTIFICATION</scope>
</reference>
<sequence>MIANDLSHMPGVFALNPEFAHSSMGDSFYKCREKWELPLLLLPLTSWVLFPQTPNIEAHSIVSAQIILLTLVCACSEPFWANRATRKMSSHKNTHHFLTRFSPSTVSL</sequence>
<organism evidence="1 2">
    <name type="scientific">Megaselia scalaris</name>
    <name type="common">Humpbacked fly</name>
    <name type="synonym">Phora scalaris</name>
    <dbReference type="NCBI Taxonomy" id="36166"/>
    <lineage>
        <taxon>Eukaryota</taxon>
        <taxon>Metazoa</taxon>
        <taxon>Ecdysozoa</taxon>
        <taxon>Arthropoda</taxon>
        <taxon>Hexapoda</taxon>
        <taxon>Insecta</taxon>
        <taxon>Pterygota</taxon>
        <taxon>Neoptera</taxon>
        <taxon>Endopterygota</taxon>
        <taxon>Diptera</taxon>
        <taxon>Brachycera</taxon>
        <taxon>Muscomorpha</taxon>
        <taxon>Platypezoidea</taxon>
        <taxon>Phoridae</taxon>
        <taxon>Megaseliini</taxon>
        <taxon>Megaselia</taxon>
    </lineage>
</organism>
<dbReference type="EMBL" id="CAQQ02381004">
    <property type="status" value="NOT_ANNOTATED_CDS"/>
    <property type="molecule type" value="Genomic_DNA"/>
</dbReference>
<evidence type="ECO:0000313" key="1">
    <source>
        <dbReference type="EnsemblMetazoa" id="MESCA011267-PA"/>
    </source>
</evidence>
<reference evidence="2" key="1">
    <citation type="submission" date="2013-02" db="EMBL/GenBank/DDBJ databases">
        <authorList>
            <person name="Hughes D."/>
        </authorList>
    </citation>
    <scope>NUCLEOTIDE SEQUENCE</scope>
    <source>
        <strain>Durham</strain>
        <strain evidence="2">NC isolate 2 -- Noor lab</strain>
    </source>
</reference>
<dbReference type="AlphaFoldDB" id="T1H4Q1"/>
<evidence type="ECO:0000313" key="2">
    <source>
        <dbReference type="Proteomes" id="UP000015102"/>
    </source>
</evidence>
<name>T1H4Q1_MEGSC</name>
<proteinExistence type="predicted"/>
<dbReference type="Proteomes" id="UP000015102">
    <property type="component" value="Unassembled WGS sequence"/>
</dbReference>
<dbReference type="EnsemblMetazoa" id="MESCA011267-RA">
    <property type="protein sequence ID" value="MESCA011267-PA"/>
    <property type="gene ID" value="MESCA011267"/>
</dbReference>
<accession>T1H4Q1</accession>
<protein>
    <submittedName>
        <fullName evidence="1">Uncharacterized protein</fullName>
    </submittedName>
</protein>